<dbReference type="SUPFAM" id="SSF82866">
    <property type="entry name" value="Multidrug efflux transporter AcrB transmembrane domain"/>
    <property type="match status" value="2"/>
</dbReference>
<evidence type="ECO:0000313" key="9">
    <source>
        <dbReference type="EMBL" id="MDP5274316.1"/>
    </source>
</evidence>
<feature type="transmembrane region" description="Helical" evidence="7">
    <location>
        <begin position="352"/>
        <end position="377"/>
    </location>
</feature>
<keyword evidence="3" id="KW-1003">Cell membrane</keyword>
<proteinExistence type="inferred from homology"/>
<dbReference type="Gene3D" id="1.10.287.950">
    <property type="entry name" value="Methyl-accepting chemotaxis protein"/>
    <property type="match status" value="1"/>
</dbReference>
<dbReference type="PANTHER" id="PTHR33406">
    <property type="entry name" value="MEMBRANE PROTEIN MJ1562-RELATED"/>
    <property type="match status" value="1"/>
</dbReference>
<evidence type="ECO:0000259" key="8">
    <source>
        <dbReference type="PROSITE" id="PS50156"/>
    </source>
</evidence>
<keyword evidence="10" id="KW-1185">Reference proteome</keyword>
<comment type="subcellular location">
    <subcellularLocation>
        <location evidence="1">Cell membrane</location>
        <topology evidence="1">Multi-pass membrane protein</topology>
    </subcellularLocation>
</comment>
<dbReference type="Gene3D" id="1.20.1640.10">
    <property type="entry name" value="Multidrug efflux transporter AcrB transmembrane domain"/>
    <property type="match status" value="2"/>
</dbReference>
<evidence type="ECO:0000313" key="10">
    <source>
        <dbReference type="Proteomes" id="UP001231941"/>
    </source>
</evidence>
<dbReference type="Pfam" id="PF03176">
    <property type="entry name" value="MMPL"/>
    <property type="match status" value="2"/>
</dbReference>
<gene>
    <name evidence="9" type="ORF">Q5Y73_09360</name>
</gene>
<feature type="transmembrane region" description="Helical" evidence="7">
    <location>
        <begin position="305"/>
        <end position="331"/>
    </location>
</feature>
<organism evidence="9 10">
    <name type="scientific">Chengkuizengella axinellae</name>
    <dbReference type="NCBI Taxonomy" id="3064388"/>
    <lineage>
        <taxon>Bacteria</taxon>
        <taxon>Bacillati</taxon>
        <taxon>Bacillota</taxon>
        <taxon>Bacilli</taxon>
        <taxon>Bacillales</taxon>
        <taxon>Paenibacillaceae</taxon>
        <taxon>Chengkuizengella</taxon>
    </lineage>
</organism>
<dbReference type="InterPro" id="IPR000731">
    <property type="entry name" value="SSD"/>
</dbReference>
<feature type="transmembrane region" description="Helical" evidence="7">
    <location>
        <begin position="179"/>
        <end position="196"/>
    </location>
</feature>
<reference evidence="9 10" key="1">
    <citation type="submission" date="2023-08" db="EMBL/GenBank/DDBJ databases">
        <authorList>
            <person name="Park J.-S."/>
        </authorList>
    </citation>
    <scope>NUCLEOTIDE SEQUENCE [LARGE SCALE GENOMIC DNA]</scope>
    <source>
        <strain evidence="9 10">2205SS18-9</strain>
    </source>
</reference>
<feature type="transmembrane region" description="Helical" evidence="7">
    <location>
        <begin position="203"/>
        <end position="221"/>
    </location>
</feature>
<dbReference type="Proteomes" id="UP001231941">
    <property type="component" value="Unassembled WGS sequence"/>
</dbReference>
<keyword evidence="5 7" id="KW-1133">Transmembrane helix</keyword>
<feature type="domain" description="SSD" evidence="8">
    <location>
        <begin position="896"/>
        <end position="1024"/>
    </location>
</feature>
<feature type="transmembrane region" description="Helical" evidence="7">
    <location>
        <begin position="868"/>
        <end position="887"/>
    </location>
</feature>
<keyword evidence="4 7" id="KW-0812">Transmembrane</keyword>
<evidence type="ECO:0000256" key="1">
    <source>
        <dbReference type="ARBA" id="ARBA00004651"/>
    </source>
</evidence>
<dbReference type="InterPro" id="IPR050545">
    <property type="entry name" value="Mycobact_MmpL"/>
</dbReference>
<name>A0ABT9IY75_9BACL</name>
<evidence type="ECO:0000256" key="7">
    <source>
        <dbReference type="SAM" id="Phobius"/>
    </source>
</evidence>
<evidence type="ECO:0000256" key="4">
    <source>
        <dbReference type="ARBA" id="ARBA00022692"/>
    </source>
</evidence>
<feature type="transmembrane region" description="Helical" evidence="7">
    <location>
        <begin position="894"/>
        <end position="920"/>
    </location>
</feature>
<accession>A0ABT9IY75</accession>
<dbReference type="RefSeq" id="WP_305991598.1">
    <property type="nucleotide sequence ID" value="NZ_JAVAMP010000002.1"/>
</dbReference>
<sequence length="1036" mass="114132">MNLIIKGKWLFFLLWITAIIILLMNAPNMGELVREKGQINVPEGYPSKIAEEILNNNEVENSISSVLVFHNPNGLDDEEMRQIEEVIDYFEENSSTLGIIDLISHVNDPELTDELISEDKKTVITSMSIERKNREISEIREELLAAASSITVDHYFTGSSFINEDVIISSEEGLRKTEVITVIFILLILFLVFRSVIAPIIPLVTVGMTFLVSQTIVGFLVDWFDFPFSNFTQIFLVAILFGIGTDYCILLLSRFKEELSKNDDVQNAIFITYQTAGKTVVFSALAVLIGFSSIGFSTFKLYQSASAVAIGILFLMLALLTVVPFFMAVLGKKLFWPVRGEIEHRESKLWEALGNFSLTRPILAIGLVLIVVVPLYLSYDGDLSFNSLEEIGEGYDSVKGFNIIADSFGPGESMPAKVVIEHNEKLDKVKYLNLIEEISHDISKLDSVDKVRSATRPLGEEIEEFYVASQVEAIDEGLQEGNEGIVEIRDGLSEASKGLIDSKPDLEQASSGVDDLILGTKELNQGIGELSIGLTKIDEGLRSGSASSEELKAGFDSVNQNLETLITASEELISGYSSVELGLGQMYDSYMEIENSLNDIQTALSALNTPFVNLTQRFPQLATDADYLTIQGTVSQVQQGITEMAQGLQTLNSELLNVKNGIVSANSGFEEINVGQQALHSGLIQIGEGVEGLQVGFEAAADGQQQIIQQIPTIQEGASQIESGQGELKSGFVQMLKQLDTLEEGMSASVDGLTEISEGLGLAQDYLSQLSSESNKENTGFYLPPEVIDDPEFQQIFDTYLKNDRTTAVFEVILKDNPYSANAMNSIEEIGNIVADSLQGTELETARYGINGVSAVNADLKKVSDEDYMRTMMIMLIGILIILILLLRSIVMPIYLVVSLILCYFTSMAFAELIFANMLGYAGINWAIPFFGFVMLMALGVDYSIFLMDRFNEYRDQEPNEAILLAMKNMGSVIISAAIILIGTFAAMYPSGVLSLVQIATVVVTGLTLYTILFLPFFVPVMVKLFGKANWWPFQK</sequence>
<dbReference type="EMBL" id="JAVAMP010000002">
    <property type="protein sequence ID" value="MDP5274316.1"/>
    <property type="molecule type" value="Genomic_DNA"/>
</dbReference>
<dbReference type="PANTHER" id="PTHR33406:SF6">
    <property type="entry name" value="MEMBRANE PROTEIN YDGH-RELATED"/>
    <property type="match status" value="1"/>
</dbReference>
<feature type="transmembrane region" description="Helical" evidence="7">
    <location>
        <begin position="9"/>
        <end position="26"/>
    </location>
</feature>
<evidence type="ECO:0000256" key="3">
    <source>
        <dbReference type="ARBA" id="ARBA00022475"/>
    </source>
</evidence>
<evidence type="ECO:0000256" key="2">
    <source>
        <dbReference type="ARBA" id="ARBA00010157"/>
    </source>
</evidence>
<keyword evidence="6 7" id="KW-0472">Membrane</keyword>
<dbReference type="InterPro" id="IPR004869">
    <property type="entry name" value="MMPL_dom"/>
</dbReference>
<comment type="caution">
    <text evidence="9">The sequence shown here is derived from an EMBL/GenBank/DDBJ whole genome shotgun (WGS) entry which is preliminary data.</text>
</comment>
<protein>
    <submittedName>
        <fullName evidence="9">MMPL family transporter</fullName>
    </submittedName>
</protein>
<evidence type="ECO:0000256" key="6">
    <source>
        <dbReference type="ARBA" id="ARBA00023136"/>
    </source>
</evidence>
<feature type="transmembrane region" description="Helical" evidence="7">
    <location>
        <begin position="969"/>
        <end position="989"/>
    </location>
</feature>
<feature type="transmembrane region" description="Helical" evidence="7">
    <location>
        <begin position="280"/>
        <end position="299"/>
    </location>
</feature>
<feature type="transmembrane region" description="Helical" evidence="7">
    <location>
        <begin position="233"/>
        <end position="252"/>
    </location>
</feature>
<dbReference type="PROSITE" id="PS50156">
    <property type="entry name" value="SSD"/>
    <property type="match status" value="1"/>
</dbReference>
<feature type="transmembrane region" description="Helical" evidence="7">
    <location>
        <begin position="995"/>
        <end position="1019"/>
    </location>
</feature>
<feature type="transmembrane region" description="Helical" evidence="7">
    <location>
        <begin position="926"/>
        <end position="948"/>
    </location>
</feature>
<evidence type="ECO:0000256" key="5">
    <source>
        <dbReference type="ARBA" id="ARBA00022989"/>
    </source>
</evidence>
<comment type="similarity">
    <text evidence="2">Belongs to the resistance-nodulation-cell division (RND) (TC 2.A.6) family. MmpL subfamily.</text>
</comment>